<dbReference type="InterPro" id="IPR003347">
    <property type="entry name" value="JmjC_dom"/>
</dbReference>
<comment type="catalytic activity">
    <reaction evidence="9">
        <text>[protein]-peptidylproline (omega=180) = [protein]-peptidylproline (omega=0)</text>
        <dbReference type="Rhea" id="RHEA:16237"/>
        <dbReference type="Rhea" id="RHEA-COMP:10747"/>
        <dbReference type="Rhea" id="RHEA-COMP:10748"/>
        <dbReference type="ChEBI" id="CHEBI:83833"/>
        <dbReference type="ChEBI" id="CHEBI:83834"/>
        <dbReference type="EC" id="5.2.1.8"/>
    </reaction>
</comment>
<organism evidence="14 15">
    <name type="scientific">Durusdinium trenchii</name>
    <dbReference type="NCBI Taxonomy" id="1381693"/>
    <lineage>
        <taxon>Eukaryota</taxon>
        <taxon>Sar</taxon>
        <taxon>Alveolata</taxon>
        <taxon>Dinophyceae</taxon>
        <taxon>Suessiales</taxon>
        <taxon>Symbiodiniaceae</taxon>
        <taxon>Durusdinium</taxon>
    </lineage>
</organism>
<dbReference type="InterPro" id="IPR003440">
    <property type="entry name" value="Glyco_trans_48_dom"/>
</dbReference>
<feature type="transmembrane region" description="Helical" evidence="11">
    <location>
        <begin position="2038"/>
        <end position="2058"/>
    </location>
</feature>
<evidence type="ECO:0000313" key="14">
    <source>
        <dbReference type="EMBL" id="CAK9105314.1"/>
    </source>
</evidence>
<dbReference type="PANTHER" id="PTHR12741">
    <property type="entry name" value="LYST-INTERACTING PROTEIN LIP5 DOPAMINE RESPONSIVE PROTEIN DRG-1"/>
    <property type="match status" value="1"/>
</dbReference>
<feature type="transmembrane region" description="Helical" evidence="11">
    <location>
        <begin position="1260"/>
        <end position="1282"/>
    </location>
</feature>
<dbReference type="InterPro" id="IPR041667">
    <property type="entry name" value="Cupin_8"/>
</dbReference>
<feature type="transmembrane region" description="Helical" evidence="11">
    <location>
        <begin position="2177"/>
        <end position="2198"/>
    </location>
</feature>
<comment type="catalytic activity">
    <reaction evidence="8">
        <text>[(1-&gt;3)-beta-D-glucosyl](n) + UDP-alpha-D-glucose = [(1-&gt;3)-beta-D-glucosyl](n+1) + UDP + H(+)</text>
        <dbReference type="Rhea" id="RHEA:21476"/>
        <dbReference type="Rhea" id="RHEA-COMP:11146"/>
        <dbReference type="Rhea" id="RHEA-COMP:14303"/>
        <dbReference type="ChEBI" id="CHEBI:15378"/>
        <dbReference type="ChEBI" id="CHEBI:37671"/>
        <dbReference type="ChEBI" id="CHEBI:58223"/>
        <dbReference type="ChEBI" id="CHEBI:58885"/>
        <dbReference type="EC" id="2.4.1.34"/>
    </reaction>
</comment>
<feature type="transmembrane region" description="Helical" evidence="11">
    <location>
        <begin position="2614"/>
        <end position="2634"/>
    </location>
</feature>
<keyword evidence="9" id="KW-0413">Isomerase</keyword>
<dbReference type="SUPFAM" id="SSF54534">
    <property type="entry name" value="FKBP-like"/>
    <property type="match status" value="1"/>
</dbReference>
<feature type="transmembrane region" description="Helical" evidence="11">
    <location>
        <begin position="2449"/>
        <end position="2467"/>
    </location>
</feature>
<feature type="transmembrane region" description="Helical" evidence="11">
    <location>
        <begin position="2756"/>
        <end position="2780"/>
    </location>
</feature>
<dbReference type="Pfam" id="PF02364">
    <property type="entry name" value="Glucan_synthase"/>
    <property type="match status" value="1"/>
</dbReference>
<dbReference type="Proteomes" id="UP001642484">
    <property type="component" value="Unassembled WGS sequence"/>
</dbReference>
<evidence type="ECO:0000256" key="5">
    <source>
        <dbReference type="ARBA" id="ARBA00022692"/>
    </source>
</evidence>
<accession>A0ABP0RXF8</accession>
<dbReference type="SMART" id="SM00558">
    <property type="entry name" value="JmjC"/>
    <property type="match status" value="1"/>
</dbReference>
<dbReference type="SMART" id="SM01205">
    <property type="entry name" value="FKS1_dom1"/>
    <property type="match status" value="1"/>
</dbReference>
<evidence type="ECO:0000256" key="8">
    <source>
        <dbReference type="ARBA" id="ARBA00047777"/>
    </source>
</evidence>
<keyword evidence="7 11" id="KW-0472">Membrane</keyword>
<evidence type="ECO:0000259" key="12">
    <source>
        <dbReference type="PROSITE" id="PS50059"/>
    </source>
</evidence>
<feature type="transmembrane region" description="Helical" evidence="11">
    <location>
        <begin position="1990"/>
        <end position="2009"/>
    </location>
</feature>
<evidence type="ECO:0000256" key="4">
    <source>
        <dbReference type="ARBA" id="ARBA00022679"/>
    </source>
</evidence>
<feature type="transmembrane region" description="Helical" evidence="11">
    <location>
        <begin position="707"/>
        <end position="730"/>
    </location>
</feature>
<dbReference type="PROSITE" id="PS50059">
    <property type="entry name" value="FKBP_PPIASE"/>
    <property type="match status" value="1"/>
</dbReference>
<evidence type="ECO:0000313" key="15">
    <source>
        <dbReference type="Proteomes" id="UP001642484"/>
    </source>
</evidence>
<keyword evidence="6 11" id="KW-1133">Transmembrane helix</keyword>
<dbReference type="SUPFAM" id="SSF51197">
    <property type="entry name" value="Clavaminate synthase-like"/>
    <property type="match status" value="1"/>
</dbReference>
<dbReference type="Pfam" id="PF13621">
    <property type="entry name" value="Cupin_8"/>
    <property type="match status" value="1"/>
</dbReference>
<evidence type="ECO:0000259" key="13">
    <source>
        <dbReference type="PROSITE" id="PS51184"/>
    </source>
</evidence>
<dbReference type="InterPro" id="IPR026899">
    <property type="entry name" value="FKS1-like_dom1"/>
</dbReference>
<dbReference type="SUPFAM" id="SSF81324">
    <property type="entry name" value="Voltage-gated potassium channels"/>
    <property type="match status" value="1"/>
</dbReference>
<dbReference type="Pfam" id="PF00520">
    <property type="entry name" value="Ion_trans"/>
    <property type="match status" value="1"/>
</dbReference>
<proteinExistence type="inferred from homology"/>
<dbReference type="InterPro" id="IPR018490">
    <property type="entry name" value="cNMP-bd_dom_sf"/>
</dbReference>
<comment type="subcellular location">
    <subcellularLocation>
        <location evidence="1">Membrane</location>
        <topology evidence="1">Multi-pass membrane protein</topology>
    </subcellularLocation>
</comment>
<protein>
    <recommendedName>
        <fullName evidence="9">peptidylprolyl isomerase</fullName>
        <ecNumber evidence="9">5.2.1.8</ecNumber>
    </recommendedName>
</protein>
<dbReference type="InterPro" id="IPR005821">
    <property type="entry name" value="Ion_trans_dom"/>
</dbReference>
<dbReference type="Pfam" id="PF00254">
    <property type="entry name" value="FKBP_C"/>
    <property type="match status" value="1"/>
</dbReference>
<dbReference type="InterPro" id="IPR001179">
    <property type="entry name" value="PPIase_FKBP_dom"/>
</dbReference>
<feature type="transmembrane region" description="Helical" evidence="11">
    <location>
        <begin position="1213"/>
        <end position="1239"/>
    </location>
</feature>
<feature type="transmembrane region" description="Helical" evidence="11">
    <location>
        <begin position="1176"/>
        <end position="1193"/>
    </location>
</feature>
<feature type="transmembrane region" description="Helical" evidence="11">
    <location>
        <begin position="2246"/>
        <end position="2265"/>
    </location>
</feature>
<name>A0ABP0RXF8_9DINO</name>
<dbReference type="InterPro" id="IPR046357">
    <property type="entry name" value="PPIase_dom_sf"/>
</dbReference>
<keyword evidence="4" id="KW-0808">Transferase</keyword>
<feature type="transmembrane region" description="Helical" evidence="11">
    <location>
        <begin position="2833"/>
        <end position="2857"/>
    </location>
</feature>
<evidence type="ECO:0000256" key="2">
    <source>
        <dbReference type="ARBA" id="ARBA00009040"/>
    </source>
</evidence>
<feature type="transmembrane region" description="Helical" evidence="11">
    <location>
        <begin position="2654"/>
        <end position="2675"/>
    </location>
</feature>
<comment type="similarity">
    <text evidence="2">Belongs to the glycosyltransferase 48 family.</text>
</comment>
<sequence>MVLHVSPAAAPVPVKKWTLPSKVQVSLLRPGDGEHFLQRSAKAHLVGRLPCGSIFENTQGKGGTPMELKKGQIIPGMELAIQELSLGSIAEIRIPSDLAYGKNGIPRIVPPESELIFEIHILEVDGLPCDEDKLGKLARPVDPLGLGPGDFCHPWWLARVQLPSPPAYYLNFCAQTAKGRKPVLLENARSVARRKSSELTNFDVGTADEPFIITDVQRGWQANGLWDLKWFEDHLGDKRQLLKWLGPVFTRQECLWEAPVYETSVREYIKYMRDLEQKDPNCDEENAAQCPRLYLNGWPAFAQLPWLRSFVLPDGGREAASSMQGCIEDLNFLLIRESEALRESLLEGLTARGSYQPPDKAEQTQKLEDEDWDLTKIFMSPKGAITRLHYDNGGAHAWLSQIQGRKMFVCFAPSDGEHLHPFEGDEGLLNGSWLDPLDPDVFEKWPDAKKATPYLAVVEAGETIVAPKGWWHYAVSLDSSVTIMRNFYSTSNQWDLIRRKDGGLAGAIATHVLRKQPKLKNQPDSVIQEIAQKTVLKLRVAPKHQMALWFHTFLAWLAAGQAALIDDVNVVCSVPESYSRESLKKLIQLNCDKVSKSVEDFTSLGSGETDLDRGLVMLLGEDYSLDNLQWQENGDLATALCRQAARNLERTERELWTLPANESLAQTRDAATLAVNAWGSVMLQGRKCCTLPRAPYCIDTSWSASTVALLVPMACLAILFTISVVSSWILPQPSKDTEQMTEREEVFQSRPGSRTPRVSCRSALKKELELAWLERHCLRVLPGAPDFANSTSSLFGALKETFDFQADSVRNQFEHFLSLWRSSCAMVADRSVGVGASVNEAILLQEAAGDLYFEMLDGFIRWRDNLRNYEAATMLSLSEDEPHCCGLEGVTLQRPRPLGGAKWEPLQKEGLDPSAATVLSRQLAEMATYLLVWGEAGNVRFMPEAIYFITELALAANPSDFEEIYGVAIPEPSLPGAPFRSNFFLSKIIRPIYNVVFDEWYQYVDIDQNNQKDKKKLKPGLENFLPPDVSWKDWNEFFCDPSRMVEGLLLQDGTRLFDLPHERRFLALPRVDWQVTLEAAETKTHREIHSLWGVFATTHRIVLLHLILFFSGVCAVAGDAEPLDGQQPLLGISGGVRFAAVALVVPVHALLWACARWQVTGRVLRLQAPLACAGRSLWKALWWMLPVLTYAGIRDSALGEDSQFGLPLAPLLVLHFALSGTGLAYLLFVPSGSCIRSCGSNSDHMWEMSPVPLTARLVRYLFWFVLFSVKFILGLIIFRAMYEATVELQIALPGRESVSELSRIYYSTEWGSDFLLWFVLWFTTLVLFISDTQLWFTLLCSILGVSTVLVQRGCRCFTWALEDSVAKLPERFSRKVLPYSFAGSESRVGEQVAHFSPYFPAIWDRILEYMRYEDKIDNHLMGDLSFKSGESGHQVYWKQLRQPLAKRRTREPVSPVSPPATTVAFTEDTPGAMGSAMGSGMGSGSYTATTVPEKISLPSGKPRRKIKVPDIFREKTAFEVGFKTYCCMHDAHWPNNADVQWRLLALSRGLGLPMPRPFRAPYFPGLTVCIPHYGESILMLKKELFQGREENVPLMDWLAAKYEEEFLTFSNRMQVKWGDSGWPVQGSQWEEYTDQQWSTISAWASMRMQTLWRTVAGMCLYHPALQCHWEVQADRKSSLAKPGIWNASDCFTCLVSMQMYKFFDQTQLEHTNRMFAKFPDCLKVAFIDCEDKGITAELDLVHPKQKRRYYSSLIDGACEDLPTGLKKAKFRVELPGYPILGDGKGDNQNHAIPFMRGVFTQCIDANQGAYFEQMMLLPCALGEFRSKKRGDSLSKRIVGFPEHITSDIGSIGDFAASAEVAFGTILQRTYAVLGARMHYGHPDIMNKLFMMQQGGVSKATKTVNLSEDIFAGMDFTLRGNGRTIKHSEYFHLAKGRDLGFNTVLGFFSKLSSGTGEQVLTRQAFRLGQVLHLPEALTFYYAHVGYYFTQLFVSWSMPLLVFVWLLVLLADEVRDGIFEAFLNLEQVQMTSAEVMAKTVGVWFSWLLLLFLIATSLPLLAEMWMERNLKVACERFFKQMLTLSPLMFIFQAKIIGHYVINEIRYGGATYVSTGRGLPTDRRPFIGEAVPGKFQLKRLGGLYLDYASIAYYDGVTLLAGVILIYLAGGVSGAGVYSSDVWWVFICLFLTVASWLWAPFIFNPYQFVWKHFCEDFRCLVAFFLEDSGRHWVEWYDRTQLKPRSGGLHRSMVDITFVVAVFFLAAWYAMINMKIDALMLAYSGALSSNMLHIAALLPPIGASFTYCLLAVFFESLVGCSSILRRRMRPNRTPKAPGITMRLGTMATKALGGRSEAPVEAPADEEAPQEPGLPGSREMTTATEEEEEVPHATAQDREVAAVAPALPSTRPEAAPRWCELGIPLTFSAWTVTVLDLAEAVYAIYVFVAIGWRNASVAGFILKWGLLMICIFFGEGMLRARCCNILGCCGLPLQLWVRAHRMARDIIVSSIIFSVMVPFVVLNSINDYFCPGCSAHQLLIYRDPGHLARAEAVPKLLVTFQHGFHGQKHLDEGCFLPRSCWTTKSKNRQRRGTTNAIFRSSAVVQESTFYVLNPFGHFRNFWDFVGIIFLILDSIILPLQFVNDELYSTYPYLEVNARVAVFYWLADIILSFFTGYLEKVTLIQDNRKIIMRYLRTWFVPDLIVTAIDLVLEFSNGGDTDRASTRILRLLRLFRVVRLGKLTRFAVFLRDTCETQVASIQFSLVIIMTGMMLLEHVLACGWFGVGYYDSANGRSWLQENNLKEETFYKQYTASLRWSFSQLGIGGTNIEATNEREGTYSIAVSVISLVTFSTIVSAMTSLVSALQSQRMEETQQFGLLRRFLRINNIPENLSGRITRFLQYTYHQREKNARDPYILDYLSKSLQAELEFARYRDCLSQMNFLEQLLSGESTQEDQIVQTLAQRAIAVLDSAEDDVVFCSGFEADATYFALDGALCYVRTGHCPCDVSRQWISEMCLWTEWSHVGDLSSISFAKLVAINVEEFCNIIRSAGDVQ</sequence>
<dbReference type="EMBL" id="CAXAMN010026717">
    <property type="protein sequence ID" value="CAK9105314.1"/>
    <property type="molecule type" value="Genomic_DNA"/>
</dbReference>
<evidence type="ECO:0000256" key="1">
    <source>
        <dbReference type="ARBA" id="ARBA00004141"/>
    </source>
</evidence>
<evidence type="ECO:0000256" key="9">
    <source>
        <dbReference type="PROSITE-ProRule" id="PRU00277"/>
    </source>
</evidence>
<dbReference type="PANTHER" id="PTHR12741:SF48">
    <property type="entry name" value="1,3-BETA-GLUCAN SYNTHASE COMPONENT FKS1-RELATED"/>
    <property type="match status" value="1"/>
</dbReference>
<evidence type="ECO:0000256" key="7">
    <source>
        <dbReference type="ARBA" id="ARBA00023136"/>
    </source>
</evidence>
<evidence type="ECO:0000256" key="3">
    <source>
        <dbReference type="ARBA" id="ARBA00022676"/>
    </source>
</evidence>
<dbReference type="Pfam" id="PF14288">
    <property type="entry name" value="FKS1_dom1"/>
    <property type="match status" value="1"/>
</dbReference>
<comment type="caution">
    <text evidence="14">The sequence shown here is derived from an EMBL/GenBank/DDBJ whole genome shotgun (WGS) entry which is preliminary data.</text>
</comment>
<keyword evidence="5 11" id="KW-0812">Transmembrane</keyword>
<feature type="transmembrane region" description="Helical" evidence="11">
    <location>
        <begin position="2298"/>
        <end position="2318"/>
    </location>
</feature>
<feature type="non-terminal residue" evidence="14">
    <location>
        <position position="3046"/>
    </location>
</feature>
<dbReference type="Gene3D" id="2.60.120.650">
    <property type="entry name" value="Cupin"/>
    <property type="match status" value="1"/>
</dbReference>
<feature type="transmembrane region" description="Helical" evidence="11">
    <location>
        <begin position="1138"/>
        <end position="1155"/>
    </location>
</feature>
<feature type="transmembrane region" description="Helical" evidence="11">
    <location>
        <begin position="2420"/>
        <end position="2443"/>
    </location>
</feature>
<keyword evidence="15" id="KW-1185">Reference proteome</keyword>
<dbReference type="PROSITE" id="PS51184">
    <property type="entry name" value="JMJC"/>
    <property type="match status" value="1"/>
</dbReference>
<evidence type="ECO:0000256" key="6">
    <source>
        <dbReference type="ARBA" id="ARBA00022989"/>
    </source>
</evidence>
<gene>
    <name evidence="14" type="ORF">CCMP2556_LOCUS49292</name>
</gene>
<feature type="domain" description="PPIase FKBP-type" evidence="12">
    <location>
        <begin position="38"/>
        <end position="125"/>
    </location>
</feature>
<dbReference type="EC" id="5.2.1.8" evidence="9"/>
<dbReference type="Gene3D" id="3.10.50.40">
    <property type="match status" value="1"/>
</dbReference>
<feature type="region of interest" description="Disordered" evidence="10">
    <location>
        <begin position="2348"/>
        <end position="2388"/>
    </location>
</feature>
<evidence type="ECO:0000256" key="11">
    <source>
        <dbReference type="SAM" id="Phobius"/>
    </source>
</evidence>
<keyword evidence="9" id="KW-0697">Rotamase</keyword>
<feature type="region of interest" description="Disordered" evidence="10">
    <location>
        <begin position="1447"/>
        <end position="1487"/>
    </location>
</feature>
<dbReference type="SUPFAM" id="SSF51206">
    <property type="entry name" value="cAMP-binding domain-like"/>
    <property type="match status" value="1"/>
</dbReference>
<feature type="transmembrane region" description="Helical" evidence="11">
    <location>
        <begin position="1101"/>
        <end position="1118"/>
    </location>
</feature>
<evidence type="ECO:0000256" key="10">
    <source>
        <dbReference type="SAM" id="MobiDB-lite"/>
    </source>
</evidence>
<feature type="transmembrane region" description="Helical" evidence="11">
    <location>
        <begin position="2146"/>
        <end position="2165"/>
    </location>
</feature>
<feature type="transmembrane region" description="Helical" evidence="11">
    <location>
        <begin position="1314"/>
        <end position="1345"/>
    </location>
</feature>
<feature type="domain" description="JmjC" evidence="13">
    <location>
        <begin position="346"/>
        <end position="504"/>
    </location>
</feature>
<keyword evidence="3" id="KW-0328">Glycosyltransferase</keyword>
<feature type="transmembrane region" description="Helical" evidence="11">
    <location>
        <begin position="2079"/>
        <end position="2098"/>
    </location>
</feature>
<reference evidence="14 15" key="1">
    <citation type="submission" date="2024-02" db="EMBL/GenBank/DDBJ databases">
        <authorList>
            <person name="Chen Y."/>
            <person name="Shah S."/>
            <person name="Dougan E. K."/>
            <person name="Thang M."/>
            <person name="Chan C."/>
        </authorList>
    </citation>
    <scope>NUCLEOTIDE SEQUENCE [LARGE SCALE GENOMIC DNA]</scope>
</reference>